<accession>A0ACC2M1K6</accession>
<organism evidence="1 2">
    <name type="scientific">Persea americana</name>
    <name type="common">Avocado</name>
    <dbReference type="NCBI Taxonomy" id="3435"/>
    <lineage>
        <taxon>Eukaryota</taxon>
        <taxon>Viridiplantae</taxon>
        <taxon>Streptophyta</taxon>
        <taxon>Embryophyta</taxon>
        <taxon>Tracheophyta</taxon>
        <taxon>Spermatophyta</taxon>
        <taxon>Magnoliopsida</taxon>
        <taxon>Magnoliidae</taxon>
        <taxon>Laurales</taxon>
        <taxon>Lauraceae</taxon>
        <taxon>Persea</taxon>
    </lineage>
</organism>
<name>A0ACC2M1K6_PERAE</name>
<proteinExistence type="predicted"/>
<dbReference type="Proteomes" id="UP001234297">
    <property type="component" value="Chromosome 5"/>
</dbReference>
<comment type="caution">
    <text evidence="1">The sequence shown here is derived from an EMBL/GenBank/DDBJ whole genome shotgun (WGS) entry which is preliminary data.</text>
</comment>
<sequence length="448" mass="50481">MEEPQQGNSPETDEKHELGFSSPSPSPPPPPVDVSDLEKLDLDLQNLWLKEDDWNPREQVSVPKDEKKKRFSYPIRPGEPDCVFYLRTGSCRFATNCKFNHPRRRKNQVGKDKAKEKEKDKEKDEKEKEKEKKEVEVEHENDEEEEVHEKEGQQECKYYLKAGGCKFGKACRYNHSREQAGAGEPADLNFLGLPIRPGERECPFYMRTGSCKFAINCRFHHPDPTAVGGSDPTPVYQNDTSLQVHASAESSPLPAAWALQSTSSEPVPYMEASPQPYPPAMLQPLHGVHPNPEWNTYMGLTSPIFPSERHIQAPSASGMNDQTKKADSSTRQLHTKVEEFPKKPGQSECQYFMKFGYCKFKSACRYHHPKKRVSKSTACVLSPMGLPLRPDQTTCVHYSRYGICKFGPACRHDHPINSGPLATPVTPASDRTPSFDKSTSEEAGVLTC</sequence>
<evidence type="ECO:0000313" key="2">
    <source>
        <dbReference type="Proteomes" id="UP001234297"/>
    </source>
</evidence>
<dbReference type="EMBL" id="CM056813">
    <property type="protein sequence ID" value="KAJ8639562.1"/>
    <property type="molecule type" value="Genomic_DNA"/>
</dbReference>
<protein>
    <submittedName>
        <fullName evidence="1">Uncharacterized protein</fullName>
    </submittedName>
</protein>
<keyword evidence="2" id="KW-1185">Reference proteome</keyword>
<reference evidence="1 2" key="1">
    <citation type="journal article" date="2022" name="Hortic Res">
        <title>A haplotype resolved chromosomal level avocado genome allows analysis of novel avocado genes.</title>
        <authorList>
            <person name="Nath O."/>
            <person name="Fletcher S.J."/>
            <person name="Hayward A."/>
            <person name="Shaw L.M."/>
            <person name="Masouleh A.K."/>
            <person name="Furtado A."/>
            <person name="Henry R.J."/>
            <person name="Mitter N."/>
        </authorList>
    </citation>
    <scope>NUCLEOTIDE SEQUENCE [LARGE SCALE GENOMIC DNA]</scope>
    <source>
        <strain evidence="2">cv. Hass</strain>
    </source>
</reference>
<evidence type="ECO:0000313" key="1">
    <source>
        <dbReference type="EMBL" id="KAJ8639562.1"/>
    </source>
</evidence>
<gene>
    <name evidence="1" type="ORF">MRB53_016256</name>
</gene>